<protein>
    <submittedName>
        <fullName evidence="2">Uncharacterized protein</fullName>
    </submittedName>
</protein>
<dbReference type="EMBL" id="ADLD01000009">
    <property type="protein sequence ID" value="EHB92647.1"/>
    <property type="molecule type" value="Genomic_DNA"/>
</dbReference>
<evidence type="ECO:0000256" key="1">
    <source>
        <dbReference type="SAM" id="Phobius"/>
    </source>
</evidence>
<gene>
    <name evidence="2" type="ORF">HMPREF9450_00851</name>
</gene>
<dbReference type="AlphaFoldDB" id="G5H708"/>
<evidence type="ECO:0000313" key="3">
    <source>
        <dbReference type="Proteomes" id="UP000006008"/>
    </source>
</evidence>
<dbReference type="Proteomes" id="UP000006008">
    <property type="component" value="Unassembled WGS sequence"/>
</dbReference>
<feature type="transmembrane region" description="Helical" evidence="1">
    <location>
        <begin position="6"/>
        <end position="27"/>
    </location>
</feature>
<comment type="caution">
    <text evidence="2">The sequence shown here is derived from an EMBL/GenBank/DDBJ whole genome shotgun (WGS) entry which is preliminary data.</text>
</comment>
<name>G5H708_9BACT</name>
<organism evidence="2 3">
    <name type="scientific">Alistipes indistinctus YIT 12060</name>
    <dbReference type="NCBI Taxonomy" id="742725"/>
    <lineage>
        <taxon>Bacteria</taxon>
        <taxon>Pseudomonadati</taxon>
        <taxon>Bacteroidota</taxon>
        <taxon>Bacteroidia</taxon>
        <taxon>Bacteroidales</taxon>
        <taxon>Rikenellaceae</taxon>
        <taxon>Alistipes</taxon>
    </lineage>
</organism>
<keyword evidence="1" id="KW-0472">Membrane</keyword>
<evidence type="ECO:0000313" key="2">
    <source>
        <dbReference type="EMBL" id="EHB92647.1"/>
    </source>
</evidence>
<dbReference type="HOGENOM" id="CLU_3408499_0_0_10"/>
<reference evidence="2 3" key="1">
    <citation type="submission" date="2011-08" db="EMBL/GenBank/DDBJ databases">
        <title>The Genome Sequence of Alistipes indistinctus YIT 12060.</title>
        <authorList>
            <consortium name="The Broad Institute Genome Sequencing Platform"/>
            <person name="Earl A."/>
            <person name="Ward D."/>
            <person name="Feldgarden M."/>
            <person name="Gevers D."/>
            <person name="Morotomi M."/>
            <person name="Young S.K."/>
            <person name="Zeng Q."/>
            <person name="Gargeya S."/>
            <person name="Fitzgerald M."/>
            <person name="Haas B."/>
            <person name="Abouelleil A."/>
            <person name="Alvarado L."/>
            <person name="Arachchi H.M."/>
            <person name="Berlin A."/>
            <person name="Brown A."/>
            <person name="Chapman S.B."/>
            <person name="Chen Z."/>
            <person name="Dunbar C."/>
            <person name="Freedman E."/>
            <person name="Gearin G."/>
            <person name="Gellesch M."/>
            <person name="Goldberg J."/>
            <person name="Griggs A."/>
            <person name="Gujja S."/>
            <person name="Heiman D."/>
            <person name="Howarth C."/>
            <person name="Larson L."/>
            <person name="Lui A."/>
            <person name="MacDonald P.J.P."/>
            <person name="Montmayeur A."/>
            <person name="Murphy C."/>
            <person name="Neiman D."/>
            <person name="Pearson M."/>
            <person name="Priest M."/>
            <person name="Roberts A."/>
            <person name="Saif S."/>
            <person name="Shea T."/>
            <person name="Shenoy N."/>
            <person name="Sisk P."/>
            <person name="Stolte C."/>
            <person name="Sykes S."/>
            <person name="Wortman J."/>
            <person name="Nusbaum C."/>
            <person name="Birren B."/>
        </authorList>
    </citation>
    <scope>NUCLEOTIDE SEQUENCE [LARGE SCALE GENOMIC DNA]</scope>
    <source>
        <strain evidence="2 3">YIT 12060</strain>
    </source>
</reference>
<keyword evidence="1" id="KW-1133">Transmembrane helix</keyword>
<accession>G5H708</accession>
<dbReference type="STRING" id="742725.HMPREF9450_00851"/>
<proteinExistence type="predicted"/>
<keyword evidence="3" id="KW-1185">Reference proteome</keyword>
<keyword evidence="1" id="KW-0812">Transmembrane</keyword>
<sequence>MNHTHLVLVVFNNSPLFINNIINILIFSE</sequence>